<dbReference type="Gene3D" id="3.90.226.10">
    <property type="entry name" value="2-enoyl-CoA Hydratase, Chain A, domain 1"/>
    <property type="match status" value="1"/>
</dbReference>
<dbReference type="Proteomes" id="UP000034883">
    <property type="component" value="Chromosome"/>
</dbReference>
<gene>
    <name evidence="2" type="ORF">DB32_004762</name>
</gene>
<name>A0A0F6YKU0_9BACT</name>
<organism evidence="2 3">
    <name type="scientific">Sandaracinus amylolyticus</name>
    <dbReference type="NCBI Taxonomy" id="927083"/>
    <lineage>
        <taxon>Bacteria</taxon>
        <taxon>Pseudomonadati</taxon>
        <taxon>Myxococcota</taxon>
        <taxon>Polyangia</taxon>
        <taxon>Polyangiales</taxon>
        <taxon>Sandaracinaceae</taxon>
        <taxon>Sandaracinus</taxon>
    </lineage>
</organism>
<dbReference type="SUPFAM" id="SSF52096">
    <property type="entry name" value="ClpP/crotonase"/>
    <property type="match status" value="1"/>
</dbReference>
<proteinExistence type="inferred from homology"/>
<dbReference type="CDD" id="cd06558">
    <property type="entry name" value="crotonase-like"/>
    <property type="match status" value="1"/>
</dbReference>
<sequence>MEARAYRTLLVAQTGAVATITMNKPERKNPLGPEMVNELCWALDDAKDDASVRAIVLTGAGGAFSAGGDLKQMSGGADGGAEPLAPRGDYVDLLLRFTTVGKPTIARVPGIAMGGGLGLVASCDFAIGCESATFGTPEIKRGLFPMMIMAVLRRVVSRRRLMEMMLLGEKLDAREAERIELISKCVPDAELDASVSALAEKLAAQSPTAMRMGLAAFHAQADRDLASALPYLRDQLVAILGTEDAREGLMAFMEKRTPQWTGR</sequence>
<evidence type="ECO:0000313" key="2">
    <source>
        <dbReference type="EMBL" id="AKF07613.1"/>
    </source>
</evidence>
<dbReference type="AlphaFoldDB" id="A0A0F6YKU0"/>
<dbReference type="PANTHER" id="PTHR42964">
    <property type="entry name" value="ENOYL-COA HYDRATASE"/>
    <property type="match status" value="1"/>
</dbReference>
<comment type="similarity">
    <text evidence="1">Belongs to the enoyl-CoA hydratase/isomerase family.</text>
</comment>
<evidence type="ECO:0000313" key="3">
    <source>
        <dbReference type="Proteomes" id="UP000034883"/>
    </source>
</evidence>
<dbReference type="STRING" id="927083.DB32_004762"/>
<dbReference type="EMBL" id="CP011125">
    <property type="protein sequence ID" value="AKF07613.1"/>
    <property type="molecule type" value="Genomic_DNA"/>
</dbReference>
<reference evidence="2 3" key="1">
    <citation type="submission" date="2015-03" db="EMBL/GenBank/DDBJ databases">
        <title>Genome assembly of Sandaracinus amylolyticus DSM 53668.</title>
        <authorList>
            <person name="Sharma G."/>
            <person name="Subramanian S."/>
        </authorList>
    </citation>
    <scope>NUCLEOTIDE SEQUENCE [LARGE SCALE GENOMIC DNA]</scope>
    <source>
        <strain evidence="2 3">DSM 53668</strain>
    </source>
</reference>
<protein>
    <submittedName>
        <fullName evidence="2">Enoyl-CoA hydratase</fullName>
    </submittedName>
</protein>
<dbReference type="OrthoDB" id="5365311at2"/>
<dbReference type="InterPro" id="IPR051683">
    <property type="entry name" value="Enoyl-CoA_Hydratase/Isomerase"/>
</dbReference>
<dbReference type="Pfam" id="PF00378">
    <property type="entry name" value="ECH_1"/>
    <property type="match status" value="1"/>
</dbReference>
<dbReference type="GO" id="GO:0003824">
    <property type="term" value="F:catalytic activity"/>
    <property type="evidence" value="ECO:0007669"/>
    <property type="project" value="UniProtKB-ARBA"/>
</dbReference>
<evidence type="ECO:0000256" key="1">
    <source>
        <dbReference type="ARBA" id="ARBA00005254"/>
    </source>
</evidence>
<accession>A0A0F6YKU0</accession>
<keyword evidence="3" id="KW-1185">Reference proteome</keyword>
<dbReference type="Gene3D" id="1.10.12.10">
    <property type="entry name" value="Lyase 2-enoyl-coa Hydratase, Chain A, domain 2"/>
    <property type="match status" value="1"/>
</dbReference>
<dbReference type="KEGG" id="samy:DB32_004762"/>
<dbReference type="InterPro" id="IPR014748">
    <property type="entry name" value="Enoyl-CoA_hydra_C"/>
</dbReference>
<dbReference type="RefSeq" id="WP_053234847.1">
    <property type="nucleotide sequence ID" value="NZ_CP011125.1"/>
</dbReference>
<dbReference type="InterPro" id="IPR001753">
    <property type="entry name" value="Enoyl-CoA_hydra/iso"/>
</dbReference>
<dbReference type="PANTHER" id="PTHR42964:SF1">
    <property type="entry name" value="POLYKETIDE BIOSYNTHESIS ENOYL-COA HYDRATASE PKSH-RELATED"/>
    <property type="match status" value="1"/>
</dbReference>
<dbReference type="InterPro" id="IPR029045">
    <property type="entry name" value="ClpP/crotonase-like_dom_sf"/>
</dbReference>